<evidence type="ECO:0000256" key="1">
    <source>
        <dbReference type="ARBA" id="ARBA00004370"/>
    </source>
</evidence>
<feature type="transmembrane region" description="Helical" evidence="5">
    <location>
        <begin position="51"/>
        <end position="73"/>
    </location>
</feature>
<dbReference type="EMBL" id="JAATIS010005477">
    <property type="protein sequence ID" value="KAG2458769.1"/>
    <property type="molecule type" value="Genomic_DNA"/>
</dbReference>
<evidence type="ECO:0000256" key="4">
    <source>
        <dbReference type="ARBA" id="ARBA00023136"/>
    </source>
</evidence>
<dbReference type="AlphaFoldDB" id="A0A8X7X004"/>
<dbReference type="Proteomes" id="UP000886611">
    <property type="component" value="Unassembled WGS sequence"/>
</dbReference>
<dbReference type="Gene3D" id="1.20.1070.10">
    <property type="entry name" value="Rhodopsin 7-helix transmembrane proteins"/>
    <property type="match status" value="1"/>
</dbReference>
<dbReference type="GO" id="GO:0043235">
    <property type="term" value="C:receptor complex"/>
    <property type="evidence" value="ECO:0007669"/>
    <property type="project" value="TreeGrafter"/>
</dbReference>
<evidence type="ECO:0000313" key="7">
    <source>
        <dbReference type="EMBL" id="KAG2458769.1"/>
    </source>
</evidence>
<comment type="subcellular location">
    <subcellularLocation>
        <location evidence="1">Membrane</location>
    </subcellularLocation>
</comment>
<feature type="non-terminal residue" evidence="7">
    <location>
        <position position="357"/>
    </location>
</feature>
<accession>A0A8X7X004</accession>
<dbReference type="PROSITE" id="PS50262">
    <property type="entry name" value="G_PROTEIN_RECEP_F1_2"/>
    <property type="match status" value="1"/>
</dbReference>
<dbReference type="GO" id="GO:0005886">
    <property type="term" value="C:plasma membrane"/>
    <property type="evidence" value="ECO:0007669"/>
    <property type="project" value="TreeGrafter"/>
</dbReference>
<feature type="non-terminal residue" evidence="7">
    <location>
        <position position="1"/>
    </location>
</feature>
<name>A0A8X7X004_POLSE</name>
<evidence type="ECO:0000256" key="5">
    <source>
        <dbReference type="SAM" id="Phobius"/>
    </source>
</evidence>
<feature type="transmembrane region" description="Helical" evidence="5">
    <location>
        <begin position="173"/>
        <end position="195"/>
    </location>
</feature>
<feature type="transmembrane region" description="Helical" evidence="5">
    <location>
        <begin position="93"/>
        <end position="113"/>
    </location>
</feature>
<reference evidence="7 8" key="1">
    <citation type="journal article" date="2021" name="Cell">
        <title>Tracing the genetic footprints of vertebrate landing in non-teleost ray-finned fishes.</title>
        <authorList>
            <person name="Bi X."/>
            <person name="Wang K."/>
            <person name="Yang L."/>
            <person name="Pan H."/>
            <person name="Jiang H."/>
            <person name="Wei Q."/>
            <person name="Fang M."/>
            <person name="Yu H."/>
            <person name="Zhu C."/>
            <person name="Cai Y."/>
            <person name="He Y."/>
            <person name="Gan X."/>
            <person name="Zeng H."/>
            <person name="Yu D."/>
            <person name="Zhu Y."/>
            <person name="Jiang H."/>
            <person name="Qiu Q."/>
            <person name="Yang H."/>
            <person name="Zhang Y.E."/>
            <person name="Wang W."/>
            <person name="Zhu M."/>
            <person name="He S."/>
            <person name="Zhang G."/>
        </authorList>
    </citation>
    <scope>NUCLEOTIDE SEQUENCE [LARGE SCALE GENOMIC DNA]</scope>
    <source>
        <strain evidence="7">Bchr_013</strain>
    </source>
</reference>
<keyword evidence="4 5" id="KW-0472">Membrane</keyword>
<gene>
    <name evidence="7" type="primary">Gpr160_1</name>
    <name evidence="7" type="ORF">GTO96_0018960</name>
</gene>
<sequence length="357" mass="40054">MMAILETGALMENQFEDNTSHFLSILIFKLCLNGLVVLATHCSLRKSFIGYFCLSLFFADFLLFCSAGSIWLLKNPGDTPGSLCFVLSHFSTVYSLLPVPVLILGFLDHFVNLSSSAYPVPSKRAVLYCAEMMLVWAFAVFYTIQNNDSQVHEATLSNNKLALLCPIHGSQTSTFFCLALILLIVWVGITSWQLVPTLCKAISNMDLEEDPQPTVLQSDLPFFHKSPPKQQRSLAVSSLALAQGTRKQLLLSITLGFSINWITFLLVNSISLLLDLAIPSYMSFNLLWLLCVNSFFIAIIYWYKSDHLGTTHSFPDDICRWSFYKHVSREIFPASQSSLPHGIYSVYGQEQKEGLLV</sequence>
<feature type="domain" description="G-protein coupled receptors family 1 profile" evidence="6">
    <location>
        <begin position="32"/>
        <end position="301"/>
    </location>
</feature>
<keyword evidence="8" id="KW-1185">Reference proteome</keyword>
<keyword evidence="2 5" id="KW-0812">Transmembrane</keyword>
<comment type="caution">
    <text evidence="7">The sequence shown here is derived from an EMBL/GenBank/DDBJ whole genome shotgun (WGS) entry which is preliminary data.</text>
</comment>
<feature type="transmembrane region" description="Helical" evidence="5">
    <location>
        <begin position="125"/>
        <end position="144"/>
    </location>
</feature>
<evidence type="ECO:0000259" key="6">
    <source>
        <dbReference type="PROSITE" id="PS50262"/>
    </source>
</evidence>
<dbReference type="InterPro" id="IPR017452">
    <property type="entry name" value="GPCR_Rhodpsn_7TM"/>
</dbReference>
<dbReference type="InterPro" id="IPR042353">
    <property type="entry name" value="GPR160"/>
</dbReference>
<proteinExistence type="predicted"/>
<evidence type="ECO:0000256" key="2">
    <source>
        <dbReference type="ARBA" id="ARBA00022692"/>
    </source>
</evidence>
<protein>
    <submittedName>
        <fullName evidence="7">GP160 protein</fullName>
    </submittedName>
</protein>
<organism evidence="7 8">
    <name type="scientific">Polypterus senegalus</name>
    <name type="common">Senegal bichir</name>
    <dbReference type="NCBI Taxonomy" id="55291"/>
    <lineage>
        <taxon>Eukaryota</taxon>
        <taxon>Metazoa</taxon>
        <taxon>Chordata</taxon>
        <taxon>Craniata</taxon>
        <taxon>Vertebrata</taxon>
        <taxon>Euteleostomi</taxon>
        <taxon>Actinopterygii</taxon>
        <taxon>Polypteriformes</taxon>
        <taxon>Polypteridae</taxon>
        <taxon>Polypterus</taxon>
    </lineage>
</organism>
<feature type="transmembrane region" description="Helical" evidence="5">
    <location>
        <begin position="286"/>
        <end position="303"/>
    </location>
</feature>
<dbReference type="PANTHER" id="PTHR15573">
    <property type="entry name" value="G-PROTEIN COUPLED RECEPTOR 160-RELATED"/>
    <property type="match status" value="1"/>
</dbReference>
<keyword evidence="3 5" id="KW-1133">Transmembrane helix</keyword>
<evidence type="ECO:0000256" key="3">
    <source>
        <dbReference type="ARBA" id="ARBA00022989"/>
    </source>
</evidence>
<dbReference type="PANTHER" id="PTHR15573:SF0">
    <property type="entry name" value="G-PROTEIN COUPLED RECEPTOR 160-RELATED"/>
    <property type="match status" value="1"/>
</dbReference>
<feature type="transmembrane region" description="Helical" evidence="5">
    <location>
        <begin position="249"/>
        <end position="274"/>
    </location>
</feature>
<feature type="transmembrane region" description="Helical" evidence="5">
    <location>
        <begin position="20"/>
        <end position="39"/>
    </location>
</feature>
<evidence type="ECO:0000313" key="8">
    <source>
        <dbReference type="Proteomes" id="UP000886611"/>
    </source>
</evidence>